<dbReference type="Proteomes" id="UP000283841">
    <property type="component" value="Unassembled WGS sequence"/>
</dbReference>
<dbReference type="RefSeq" id="XP_028488551.1">
    <property type="nucleotide sequence ID" value="XM_028629341.1"/>
</dbReference>
<feature type="compositionally biased region" description="Low complexity" evidence="1">
    <location>
        <begin position="292"/>
        <end position="304"/>
    </location>
</feature>
<feature type="compositionally biased region" description="Basic residues" evidence="1">
    <location>
        <begin position="260"/>
        <end position="281"/>
    </location>
</feature>
<feature type="compositionally biased region" description="Polar residues" evidence="1">
    <location>
        <begin position="538"/>
        <end position="548"/>
    </location>
</feature>
<feature type="compositionally biased region" description="Polar residues" evidence="1">
    <location>
        <begin position="1"/>
        <end position="23"/>
    </location>
</feature>
<dbReference type="GeneID" id="39598618"/>
<feature type="region of interest" description="Disordered" evidence="1">
    <location>
        <begin position="254"/>
        <end position="645"/>
    </location>
</feature>
<name>A0A443I4E6_BYSSP</name>
<dbReference type="STRING" id="264951.A0A443I4E6"/>
<reference evidence="2 3" key="1">
    <citation type="journal article" date="2018" name="Front. Microbiol.">
        <title>Genomic and genetic insights into a cosmopolitan fungus, Paecilomyces variotii (Eurotiales).</title>
        <authorList>
            <person name="Urquhart A.S."/>
            <person name="Mondo S.J."/>
            <person name="Makela M.R."/>
            <person name="Hane J.K."/>
            <person name="Wiebenga A."/>
            <person name="He G."/>
            <person name="Mihaltcheva S."/>
            <person name="Pangilinan J."/>
            <person name="Lipzen A."/>
            <person name="Barry K."/>
            <person name="de Vries R.P."/>
            <person name="Grigoriev I.V."/>
            <person name="Idnurm A."/>
        </authorList>
    </citation>
    <scope>NUCLEOTIDE SEQUENCE [LARGE SCALE GENOMIC DNA]</scope>
    <source>
        <strain evidence="2 3">CBS 101075</strain>
    </source>
</reference>
<protein>
    <submittedName>
        <fullName evidence="2">LYR family protein</fullName>
    </submittedName>
</protein>
<evidence type="ECO:0000313" key="2">
    <source>
        <dbReference type="EMBL" id="RWQ98906.1"/>
    </source>
</evidence>
<keyword evidence="3" id="KW-1185">Reference proteome</keyword>
<feature type="compositionally biased region" description="Polar residues" evidence="1">
    <location>
        <begin position="368"/>
        <end position="408"/>
    </location>
</feature>
<dbReference type="AlphaFoldDB" id="A0A443I4E6"/>
<feature type="region of interest" description="Disordered" evidence="1">
    <location>
        <begin position="1"/>
        <end position="26"/>
    </location>
</feature>
<sequence length="645" mass="67361">MAPTFRSSRSGRQLIDNSAASRSRTVDHDVFEGLPVRRWTRQPHIFSQAEKMDEPDSGIGGAAGGQPLPELPMPKDSHLLTPSSRALLRAARAGCIYIRHVNKDTNGEQKETTDIDDTPAAVPRTERSFTAKKWTAVPRHMEPPEVEFLARRRPGLPSLYGASALNALGSTGITPAPPMRKTKFKKVDPATGNVSIYEAWIPEGHTLEGEIKETGEVVPEQPDATVIKETPAPGTVVEGVGIVNAEGVVVASAEADAAPKRRPPPPKRKAKGVGKGRKKKVMFAPGEGGDAGAVHAAGADGAAAKQEGLRMSIDGAAGEPIEGSDEEEEEGEEGKESDEDAGSAPATKSPSAAPQEAGATPATEANVPPTSESNTEAQNPASATANEDSTTTERPMQQEKQPSPQVPSDTRPADVDMKLSEPDSEKAATQPPVAEQPSTDETPAPAPPVAEPVAALQPVESEPMEGVSQEQPISAPQEPQETRPEPQPEEMAGVEHTQAGNTTAPAEPEKAEEAKPESTTEEATAPQEAEAPAPTESSVAVETNTESTGPKEPAPEPAPAPSNNAEVDLLGTLEASLGDKPSEQQEQPAQPAPSSSSPKPAPSEPAPEPSAPEPTQPEPAETAPAEAPVEPAPDAAEEKKETKEE</sequence>
<evidence type="ECO:0000256" key="1">
    <source>
        <dbReference type="SAM" id="MobiDB-lite"/>
    </source>
</evidence>
<feature type="compositionally biased region" description="Basic and acidic residues" evidence="1">
    <location>
        <begin position="411"/>
        <end position="426"/>
    </location>
</feature>
<dbReference type="VEuPathDB" id="FungiDB:C8Q69DRAFT_449102"/>
<comment type="caution">
    <text evidence="2">The sequence shown here is derived from an EMBL/GenBank/DDBJ whole genome shotgun (WGS) entry which is preliminary data.</text>
</comment>
<feature type="compositionally biased region" description="Low complexity" evidence="1">
    <location>
        <begin position="584"/>
        <end position="598"/>
    </location>
</feature>
<gene>
    <name evidence="2" type="ORF">C8Q69DRAFT_449102</name>
</gene>
<proteinExistence type="predicted"/>
<feature type="compositionally biased region" description="Low complexity" evidence="1">
    <location>
        <begin position="342"/>
        <end position="354"/>
    </location>
</feature>
<accession>A0A443I4E6</accession>
<feature type="compositionally biased region" description="Pro residues" evidence="1">
    <location>
        <begin position="599"/>
        <end position="617"/>
    </location>
</feature>
<organism evidence="2 3">
    <name type="scientific">Byssochlamys spectabilis</name>
    <name type="common">Paecilomyces variotii</name>
    <dbReference type="NCBI Taxonomy" id="264951"/>
    <lineage>
        <taxon>Eukaryota</taxon>
        <taxon>Fungi</taxon>
        <taxon>Dikarya</taxon>
        <taxon>Ascomycota</taxon>
        <taxon>Pezizomycotina</taxon>
        <taxon>Eurotiomycetes</taxon>
        <taxon>Eurotiomycetidae</taxon>
        <taxon>Eurotiales</taxon>
        <taxon>Thermoascaceae</taxon>
        <taxon>Paecilomyces</taxon>
    </lineage>
</organism>
<feature type="region of interest" description="Disordered" evidence="1">
    <location>
        <begin position="48"/>
        <end position="75"/>
    </location>
</feature>
<feature type="compositionally biased region" description="Basic and acidic residues" evidence="1">
    <location>
        <begin position="507"/>
        <end position="518"/>
    </location>
</feature>
<feature type="compositionally biased region" description="Low complexity" evidence="1">
    <location>
        <begin position="521"/>
        <end position="537"/>
    </location>
</feature>
<dbReference type="EMBL" id="RCNU01000001">
    <property type="protein sequence ID" value="RWQ98906.1"/>
    <property type="molecule type" value="Genomic_DNA"/>
</dbReference>
<feature type="compositionally biased region" description="Low complexity" evidence="1">
    <location>
        <begin position="618"/>
        <end position="634"/>
    </location>
</feature>
<feature type="compositionally biased region" description="Acidic residues" evidence="1">
    <location>
        <begin position="322"/>
        <end position="341"/>
    </location>
</feature>
<evidence type="ECO:0000313" key="3">
    <source>
        <dbReference type="Proteomes" id="UP000283841"/>
    </source>
</evidence>
<feature type="compositionally biased region" description="Basic and acidic residues" evidence="1">
    <location>
        <begin position="636"/>
        <end position="645"/>
    </location>
</feature>